<feature type="compositionally biased region" description="Low complexity" evidence="1">
    <location>
        <begin position="343"/>
        <end position="357"/>
    </location>
</feature>
<dbReference type="EMBL" id="BLXT01002015">
    <property type="protein sequence ID" value="GFN90195.1"/>
    <property type="molecule type" value="Genomic_DNA"/>
</dbReference>
<feature type="compositionally biased region" description="Polar residues" evidence="1">
    <location>
        <begin position="473"/>
        <end position="488"/>
    </location>
</feature>
<dbReference type="AlphaFoldDB" id="A0AAV3Z2V5"/>
<sequence length="730" mass="79603">MAYLGGSSNFDLDDDGILRDSMSGTDLLIDDDGILRDDDPDLDPYKHVTRGHWTDSGIGGDKQSSTSTLQHMQNSFEEDLPPIGDESINISEFEASKDDLSFDRVGDEEAGAEMKGRRAQEASLDLMDTLGSTLDKPDTRDREEDLPAGSAGQQGSNGQRQGEDVPEQQLFTDEYYKQLRDLGVLVDGVDLSRDSLNEFEEMESRVASRMDGGEEEEGTRDLIGEYLASEYQKEKEEQEEEERERDEAEDEKRRQDEEQSEAGVARTRFHVQHGGEPGFEVEEPGGRYSRASSGRTISSRSFPGDEDDDDDEAGVMSRRRRRRHGDYDDESDYDYDKENVNLSQNLGSQGGSQSQKTQGDDDDEIYNITSRILPASPGSGKPVVKAARRGGSRPESGASTPNRRKVSRGHSPLRGRHGKDSNDDIDDARSVHSETGPYQRPTSASSHISTASELVSRRQKKAEEAALNRIASARSQESFFQQGASQESAGGRRTGTPTHKRLLPQPSGGAPGGGQDLNHSFKVKSKSSGSISNTGPLKPTHSSLTEVSKSSKSSTLSSKSGAVEGGGGSRRGSFSADRSRLEPDGDDDRESASGALSDRLTQEAQKRKQATELVQQLQKDYDNLLTKYALAELTIDQMRLDGRVTIHTDSPTPAQATSGVMSPSVMGGATIPQVMSLRQSPAQQGVMLRSSPASLGHASPFTGKSNLQILLFCEIVFTEGSAENNNYPYY</sequence>
<feature type="compositionally biased region" description="Basic and acidic residues" evidence="1">
    <location>
        <begin position="135"/>
        <end position="145"/>
    </location>
</feature>
<feature type="compositionally biased region" description="Low complexity" evidence="1">
    <location>
        <begin position="148"/>
        <end position="160"/>
    </location>
</feature>
<evidence type="ECO:0000313" key="2">
    <source>
        <dbReference type="EMBL" id="GFN90195.1"/>
    </source>
</evidence>
<organism evidence="2 3">
    <name type="scientific">Plakobranchus ocellatus</name>
    <dbReference type="NCBI Taxonomy" id="259542"/>
    <lineage>
        <taxon>Eukaryota</taxon>
        <taxon>Metazoa</taxon>
        <taxon>Spiralia</taxon>
        <taxon>Lophotrochozoa</taxon>
        <taxon>Mollusca</taxon>
        <taxon>Gastropoda</taxon>
        <taxon>Heterobranchia</taxon>
        <taxon>Euthyneura</taxon>
        <taxon>Panpulmonata</taxon>
        <taxon>Sacoglossa</taxon>
        <taxon>Placobranchoidea</taxon>
        <taxon>Plakobranchidae</taxon>
        <taxon>Plakobranchus</taxon>
    </lineage>
</organism>
<feature type="compositionally biased region" description="Acidic residues" evidence="1">
    <location>
        <begin position="304"/>
        <end position="313"/>
    </location>
</feature>
<feature type="compositionally biased region" description="Low complexity" evidence="1">
    <location>
        <begin position="542"/>
        <end position="562"/>
    </location>
</feature>
<feature type="compositionally biased region" description="Polar residues" evidence="1">
    <location>
        <begin position="526"/>
        <end position="535"/>
    </location>
</feature>
<feature type="compositionally biased region" description="Polar residues" evidence="1">
    <location>
        <begin position="62"/>
        <end position="75"/>
    </location>
</feature>
<evidence type="ECO:0000313" key="3">
    <source>
        <dbReference type="Proteomes" id="UP000735302"/>
    </source>
</evidence>
<dbReference type="Proteomes" id="UP000735302">
    <property type="component" value="Unassembled WGS sequence"/>
</dbReference>
<proteinExistence type="predicted"/>
<feature type="compositionally biased region" description="Acidic residues" evidence="1">
    <location>
        <begin position="237"/>
        <end position="249"/>
    </location>
</feature>
<feature type="region of interest" description="Disordered" evidence="1">
    <location>
        <begin position="193"/>
        <end position="604"/>
    </location>
</feature>
<feature type="compositionally biased region" description="Polar residues" evidence="1">
    <location>
        <begin position="440"/>
        <end position="453"/>
    </location>
</feature>
<accession>A0AAV3Z2V5</accession>
<feature type="compositionally biased region" description="Basic residues" evidence="1">
    <location>
        <begin position="402"/>
        <end position="417"/>
    </location>
</feature>
<protein>
    <submittedName>
        <fullName evidence="2">At-hook-containing transcription factor</fullName>
    </submittedName>
</protein>
<feature type="region of interest" description="Disordered" evidence="1">
    <location>
        <begin position="47"/>
        <end position="172"/>
    </location>
</feature>
<feature type="compositionally biased region" description="Basic and acidic residues" evidence="1">
    <location>
        <begin position="418"/>
        <end position="432"/>
    </location>
</feature>
<evidence type="ECO:0000256" key="1">
    <source>
        <dbReference type="SAM" id="MobiDB-lite"/>
    </source>
</evidence>
<feature type="compositionally biased region" description="Polar residues" evidence="1">
    <location>
        <begin position="290"/>
        <end position="301"/>
    </location>
</feature>
<feature type="compositionally biased region" description="Basic and acidic residues" evidence="1">
    <location>
        <begin position="193"/>
        <end position="212"/>
    </location>
</feature>
<name>A0AAV3Z2V5_9GAST</name>
<gene>
    <name evidence="2" type="ORF">PoB_001670100</name>
</gene>
<feature type="compositionally biased region" description="Basic and acidic residues" evidence="1">
    <location>
        <begin position="94"/>
        <end position="120"/>
    </location>
</feature>
<reference evidence="2 3" key="1">
    <citation type="journal article" date="2021" name="Elife">
        <title>Chloroplast acquisition without the gene transfer in kleptoplastic sea slugs, Plakobranchus ocellatus.</title>
        <authorList>
            <person name="Maeda T."/>
            <person name="Takahashi S."/>
            <person name="Yoshida T."/>
            <person name="Shimamura S."/>
            <person name="Takaki Y."/>
            <person name="Nagai Y."/>
            <person name="Toyoda A."/>
            <person name="Suzuki Y."/>
            <person name="Arimoto A."/>
            <person name="Ishii H."/>
            <person name="Satoh N."/>
            <person name="Nishiyama T."/>
            <person name="Hasebe M."/>
            <person name="Maruyama T."/>
            <person name="Minagawa J."/>
            <person name="Obokata J."/>
            <person name="Shigenobu S."/>
        </authorList>
    </citation>
    <scope>NUCLEOTIDE SEQUENCE [LARGE SCALE GENOMIC DNA]</scope>
</reference>
<keyword evidence="3" id="KW-1185">Reference proteome</keyword>
<comment type="caution">
    <text evidence="2">The sequence shown here is derived from an EMBL/GenBank/DDBJ whole genome shotgun (WGS) entry which is preliminary data.</text>
</comment>